<dbReference type="AlphaFoldDB" id="A0A7S1UGN8"/>
<feature type="region of interest" description="Disordered" evidence="3">
    <location>
        <begin position="395"/>
        <end position="444"/>
    </location>
</feature>
<dbReference type="PROSITE" id="PS51375">
    <property type="entry name" value="PPR"/>
    <property type="match status" value="1"/>
</dbReference>
<accession>A0A7S1UGN8</accession>
<sequence length="444" mass="49327">MKIIKPRSQVGATILPAHMRQRREEEIGRSIAATPKEQLRELYESLLRGCAASGRTKEAEVAFAQMRKLFGDESADAQQYTTLLKTYVSKGDTRGATDVLKRMSADGVQPNSYTLQAIVRGCGVTGQMDAIPQWLKLFDQSGIEFSDAVHATVVSAYINGTRWDSAVAALNTMVDLGHRPQGPLCTRLVSHLYDAGGAEDALWVLKKGVKEGWWGSGIPPLSIRAPSDRVDGRFHLGRDGVLGRQIVFNIARQSQDVWANLWALIAMYDFAGPARDRIMLPPRPPVRRGNEGREQGGRSERVEDWPQWQVVQAKLKVFNGRGKAMNPPQGRCLWMYTRRRGIQEELSPWQEEGLHNTVMATLAETIEEEEIPLEILTFWEGSYGGVVLLPKRVRAPRSQEDGDEDAPRGSLFDDDEDEDDDDVGYGGALVGYGGALDEEDEDGF</sequence>
<evidence type="ECO:0000256" key="3">
    <source>
        <dbReference type="SAM" id="MobiDB-lite"/>
    </source>
</evidence>
<evidence type="ECO:0000256" key="2">
    <source>
        <dbReference type="PROSITE-ProRule" id="PRU00708"/>
    </source>
</evidence>
<dbReference type="PANTHER" id="PTHR47936">
    <property type="entry name" value="PPR_LONG DOMAIN-CONTAINING PROTEIN"/>
    <property type="match status" value="1"/>
</dbReference>
<dbReference type="InterPro" id="IPR011990">
    <property type="entry name" value="TPR-like_helical_dom_sf"/>
</dbReference>
<dbReference type="PANTHER" id="PTHR47936:SF1">
    <property type="entry name" value="PENTATRICOPEPTIDE REPEAT-CONTAINING PROTEIN GUN1, CHLOROPLASTIC"/>
    <property type="match status" value="1"/>
</dbReference>
<dbReference type="Pfam" id="PF13041">
    <property type="entry name" value="PPR_2"/>
    <property type="match status" value="1"/>
</dbReference>
<feature type="region of interest" description="Disordered" evidence="3">
    <location>
        <begin position="281"/>
        <end position="301"/>
    </location>
</feature>
<evidence type="ECO:0000313" key="4">
    <source>
        <dbReference type="EMBL" id="CAD9267599.1"/>
    </source>
</evidence>
<feature type="repeat" description="PPR" evidence="2">
    <location>
        <begin position="76"/>
        <end position="110"/>
    </location>
</feature>
<feature type="compositionally biased region" description="Acidic residues" evidence="3">
    <location>
        <begin position="412"/>
        <end position="423"/>
    </location>
</feature>
<gene>
    <name evidence="4" type="ORF">PPAR1163_LOCUS26028</name>
</gene>
<dbReference type="Pfam" id="PF01535">
    <property type="entry name" value="PPR"/>
    <property type="match status" value="1"/>
</dbReference>
<dbReference type="InterPro" id="IPR002885">
    <property type="entry name" value="PPR_rpt"/>
</dbReference>
<keyword evidence="1" id="KW-0677">Repeat</keyword>
<evidence type="ECO:0000256" key="1">
    <source>
        <dbReference type="ARBA" id="ARBA00022737"/>
    </source>
</evidence>
<name>A0A7S1UGN8_9STRA</name>
<evidence type="ECO:0008006" key="5">
    <source>
        <dbReference type="Google" id="ProtNLM"/>
    </source>
</evidence>
<proteinExistence type="predicted"/>
<feature type="compositionally biased region" description="Gly residues" evidence="3">
    <location>
        <begin position="424"/>
        <end position="434"/>
    </location>
</feature>
<dbReference type="Gene3D" id="1.25.40.10">
    <property type="entry name" value="Tetratricopeptide repeat domain"/>
    <property type="match status" value="1"/>
</dbReference>
<organism evidence="4">
    <name type="scientific">Phaeomonas parva</name>
    <dbReference type="NCBI Taxonomy" id="124430"/>
    <lineage>
        <taxon>Eukaryota</taxon>
        <taxon>Sar</taxon>
        <taxon>Stramenopiles</taxon>
        <taxon>Ochrophyta</taxon>
        <taxon>Pinguiophyceae</taxon>
        <taxon>Pinguiochrysidales</taxon>
        <taxon>Pinguiochrysidaceae</taxon>
        <taxon>Phaeomonas</taxon>
    </lineage>
</organism>
<protein>
    <recommendedName>
        <fullName evidence="5">Pentacotripeptide-repeat region of PRORP domain-containing protein</fullName>
    </recommendedName>
</protein>
<reference evidence="4" key="1">
    <citation type="submission" date="2021-01" db="EMBL/GenBank/DDBJ databases">
        <authorList>
            <person name="Corre E."/>
            <person name="Pelletier E."/>
            <person name="Niang G."/>
            <person name="Scheremetjew M."/>
            <person name="Finn R."/>
            <person name="Kale V."/>
            <person name="Holt S."/>
            <person name="Cochrane G."/>
            <person name="Meng A."/>
            <person name="Brown T."/>
            <person name="Cohen L."/>
        </authorList>
    </citation>
    <scope>NUCLEOTIDE SEQUENCE</scope>
    <source>
        <strain evidence="4">CCMP2877</strain>
    </source>
</reference>
<feature type="compositionally biased region" description="Basic and acidic residues" evidence="3">
    <location>
        <begin position="288"/>
        <end position="301"/>
    </location>
</feature>
<dbReference type="EMBL" id="HBGJ01041406">
    <property type="protein sequence ID" value="CAD9267599.1"/>
    <property type="molecule type" value="Transcribed_RNA"/>
</dbReference>
<dbReference type="NCBIfam" id="TIGR00756">
    <property type="entry name" value="PPR"/>
    <property type="match status" value="1"/>
</dbReference>